<feature type="transmembrane region" description="Helical" evidence="1">
    <location>
        <begin position="7"/>
        <end position="26"/>
    </location>
</feature>
<organism evidence="2 3">
    <name type="scientific">Hymenobacter daecheongensis DSM 21074</name>
    <dbReference type="NCBI Taxonomy" id="1121955"/>
    <lineage>
        <taxon>Bacteria</taxon>
        <taxon>Pseudomonadati</taxon>
        <taxon>Bacteroidota</taxon>
        <taxon>Cytophagia</taxon>
        <taxon>Cytophagales</taxon>
        <taxon>Hymenobacteraceae</taxon>
        <taxon>Hymenobacter</taxon>
    </lineage>
</organism>
<dbReference type="RefSeq" id="WP_073104683.1">
    <property type="nucleotide sequence ID" value="NZ_FQYN01000001.1"/>
</dbReference>
<evidence type="ECO:0000313" key="2">
    <source>
        <dbReference type="EMBL" id="SHI29577.1"/>
    </source>
</evidence>
<keyword evidence="1" id="KW-0472">Membrane</keyword>
<dbReference type="OrthoDB" id="9813621at2"/>
<protein>
    <submittedName>
        <fullName evidence="2">Uncharacterized protein</fullName>
    </submittedName>
</protein>
<feature type="transmembrane region" description="Helical" evidence="1">
    <location>
        <begin position="156"/>
        <end position="177"/>
    </location>
</feature>
<gene>
    <name evidence="2" type="ORF">SAMN02745146_0411</name>
</gene>
<feature type="transmembrane region" description="Helical" evidence="1">
    <location>
        <begin position="98"/>
        <end position="116"/>
    </location>
</feature>
<proteinExistence type="predicted"/>
<keyword evidence="1" id="KW-0812">Transmembrane</keyword>
<accession>A0A1M5ZZ70</accession>
<keyword evidence="3" id="KW-1185">Reference proteome</keyword>
<feature type="transmembrane region" description="Helical" evidence="1">
    <location>
        <begin position="65"/>
        <end position="86"/>
    </location>
</feature>
<reference evidence="2 3" key="1">
    <citation type="submission" date="2016-11" db="EMBL/GenBank/DDBJ databases">
        <authorList>
            <person name="Jaros S."/>
            <person name="Januszkiewicz K."/>
            <person name="Wedrychowicz H."/>
        </authorList>
    </citation>
    <scope>NUCLEOTIDE SEQUENCE [LARGE SCALE GENOMIC DNA]</scope>
    <source>
        <strain evidence="2 3">DSM 21074</strain>
    </source>
</reference>
<feature type="transmembrane region" description="Helical" evidence="1">
    <location>
        <begin position="125"/>
        <end position="144"/>
    </location>
</feature>
<keyword evidence="1" id="KW-1133">Transmembrane helix</keyword>
<sequence>MTPLLKNLVRLALATAFVLLIPLVAMQFTHEVVWTVTDFVFAGTLLFGTGLTYELIARKGGTRAYRLAVGVALAAGFLLIWLNLAVGLIGSEQNPANLLYGGVLVVGITGALLARFRPQGMARTLLLMAAAQVLVPVLALLLWQPRTILGADFAEVPIVLGVTALFVTLWVGAAWLFRYAGTRSLQQG</sequence>
<feature type="transmembrane region" description="Helical" evidence="1">
    <location>
        <begin position="32"/>
        <end position="53"/>
    </location>
</feature>
<dbReference type="Proteomes" id="UP000184418">
    <property type="component" value="Unassembled WGS sequence"/>
</dbReference>
<dbReference type="EMBL" id="FQYN01000001">
    <property type="protein sequence ID" value="SHI29577.1"/>
    <property type="molecule type" value="Genomic_DNA"/>
</dbReference>
<name>A0A1M5ZZ70_9BACT</name>
<evidence type="ECO:0000256" key="1">
    <source>
        <dbReference type="SAM" id="Phobius"/>
    </source>
</evidence>
<evidence type="ECO:0000313" key="3">
    <source>
        <dbReference type="Proteomes" id="UP000184418"/>
    </source>
</evidence>
<dbReference type="AlphaFoldDB" id="A0A1M5ZZ70"/>